<proteinExistence type="predicted"/>
<gene>
    <name evidence="3" type="ORF">GCK72_004537</name>
</gene>
<comment type="caution">
    <text evidence="3">The sequence shown here is derived from an EMBL/GenBank/DDBJ whole genome shotgun (WGS) entry which is preliminary data.</text>
</comment>
<organism evidence="3 4">
    <name type="scientific">Caenorhabditis remanei</name>
    <name type="common">Caenorhabditis vulgaris</name>
    <dbReference type="NCBI Taxonomy" id="31234"/>
    <lineage>
        <taxon>Eukaryota</taxon>
        <taxon>Metazoa</taxon>
        <taxon>Ecdysozoa</taxon>
        <taxon>Nematoda</taxon>
        <taxon>Chromadorea</taxon>
        <taxon>Rhabditida</taxon>
        <taxon>Rhabditina</taxon>
        <taxon>Rhabditomorpha</taxon>
        <taxon>Rhabditoidea</taxon>
        <taxon>Rhabditidae</taxon>
        <taxon>Peloderinae</taxon>
        <taxon>Caenorhabditis</taxon>
    </lineage>
</organism>
<dbReference type="GeneID" id="9798714"/>
<dbReference type="RefSeq" id="XP_053588936.1">
    <property type="nucleotide sequence ID" value="XM_053724742.1"/>
</dbReference>
<feature type="signal peptide" evidence="2">
    <location>
        <begin position="1"/>
        <end position="26"/>
    </location>
</feature>
<dbReference type="EMBL" id="WUAV01000002">
    <property type="protein sequence ID" value="KAF1764588.1"/>
    <property type="molecule type" value="Genomic_DNA"/>
</dbReference>
<evidence type="ECO:0000313" key="4">
    <source>
        <dbReference type="Proteomes" id="UP000483820"/>
    </source>
</evidence>
<name>A0A6A5HA11_CAERE</name>
<dbReference type="PANTHER" id="PTHR35178">
    <property type="entry name" value="FOLATE RECEPTOR HOMOLOG-RELATED"/>
    <property type="match status" value="1"/>
</dbReference>
<evidence type="ECO:0000256" key="1">
    <source>
        <dbReference type="SAM" id="Phobius"/>
    </source>
</evidence>
<keyword evidence="1" id="KW-0472">Membrane</keyword>
<dbReference type="PANTHER" id="PTHR35178:SF1">
    <property type="entry name" value="CUB DOMAIN-CONTAINING PROTEIN-RELATED"/>
    <property type="match status" value="1"/>
</dbReference>
<dbReference type="AlphaFoldDB" id="A0A6A5HA11"/>
<protein>
    <submittedName>
        <fullName evidence="3">Uncharacterized protein</fullName>
    </submittedName>
</protein>
<feature type="transmembrane region" description="Helical" evidence="1">
    <location>
        <begin position="180"/>
        <end position="199"/>
    </location>
</feature>
<feature type="chain" id="PRO_5025496541" evidence="2">
    <location>
        <begin position="27"/>
        <end position="240"/>
    </location>
</feature>
<keyword evidence="1" id="KW-1133">Transmembrane helix</keyword>
<dbReference type="Proteomes" id="UP000483820">
    <property type="component" value="Chromosome II"/>
</dbReference>
<evidence type="ECO:0000256" key="2">
    <source>
        <dbReference type="SAM" id="SignalP"/>
    </source>
</evidence>
<accession>A0A6A5HA11</accession>
<reference evidence="3 4" key="1">
    <citation type="submission" date="2019-12" db="EMBL/GenBank/DDBJ databases">
        <title>Chromosome-level assembly of the Caenorhabditis remanei genome.</title>
        <authorList>
            <person name="Teterina A.A."/>
            <person name="Willis J.H."/>
            <person name="Phillips P.C."/>
        </authorList>
    </citation>
    <scope>NUCLEOTIDE SEQUENCE [LARGE SCALE GENOMIC DNA]</scope>
    <source>
        <strain evidence="3 4">PX506</strain>
        <tissue evidence="3">Whole organism</tissue>
    </source>
</reference>
<evidence type="ECO:0000313" key="3">
    <source>
        <dbReference type="EMBL" id="KAF1764588.1"/>
    </source>
</evidence>
<keyword evidence="1" id="KW-0812">Transmembrane</keyword>
<dbReference type="KEGG" id="crq:GCK72_004537"/>
<dbReference type="CTD" id="9798714"/>
<sequence length="240" mass="27247">MNPNFIFFFGAVTSLMMVATATMTSALPCHQCVGGDFLLRKSLMQNPIALQTMGWVHKWSDTDCLTGNFHIIHNCQTTCVTIWIRKVQGHSNGVMFDCADDLIYHTPDIPGKGNLYSKEAIIFKDDVEYQNVRQGYNITYQFSTETIPVDQKLMATYFPVSKKNMTYPAADQKMSTATLIFYWILLGTCFMGLLVVVWIKCCANKPRQHAQNELMSSLAANIDQHRSENQISRQYTEISV</sequence>
<keyword evidence="2" id="KW-0732">Signal</keyword>